<dbReference type="EMBL" id="JAEKNS010000101">
    <property type="protein sequence ID" value="MBJ7595150.1"/>
    <property type="molecule type" value="Genomic_DNA"/>
</dbReference>
<dbReference type="InterPro" id="IPR036390">
    <property type="entry name" value="WH_DNA-bd_sf"/>
</dbReference>
<evidence type="ECO:0000256" key="1">
    <source>
        <dbReference type="ARBA" id="ARBA00011046"/>
    </source>
</evidence>
<comment type="caution">
    <text evidence="5">The sequence shown here is derived from an EMBL/GenBank/DDBJ whole genome shotgun (WGS) entry which is preliminary data.</text>
</comment>
<dbReference type="InterPro" id="IPR036388">
    <property type="entry name" value="WH-like_DNA-bd_sf"/>
</dbReference>
<dbReference type="GO" id="GO:0045892">
    <property type="term" value="P:negative regulation of DNA-templated transcription"/>
    <property type="evidence" value="ECO:0007669"/>
    <property type="project" value="InterPro"/>
</dbReference>
<dbReference type="Proteomes" id="UP000606991">
    <property type="component" value="Unassembled WGS sequence"/>
</dbReference>
<organism evidence="5 6">
    <name type="scientific">Candidatus Aeolococcus gillhamiae</name>
    <dbReference type="NCBI Taxonomy" id="3127015"/>
    <lineage>
        <taxon>Bacteria</taxon>
        <taxon>Bacillati</taxon>
        <taxon>Candidatus Dormiibacterota</taxon>
        <taxon>Candidatus Dormibacteria</taxon>
        <taxon>Candidatus Aeolococcales</taxon>
        <taxon>Candidatus Aeolococcaceae</taxon>
        <taxon>Candidatus Aeolococcus</taxon>
    </lineage>
</organism>
<gene>
    <name evidence="5" type="ORF">JF886_09865</name>
</gene>
<evidence type="ECO:0000256" key="2">
    <source>
        <dbReference type="ARBA" id="ARBA00023015"/>
    </source>
</evidence>
<name>A0A934JY71_9BACT</name>
<dbReference type="InterPro" id="IPR005650">
    <property type="entry name" value="BlaI_family"/>
</dbReference>
<proteinExistence type="inferred from homology"/>
<keyword evidence="4" id="KW-0804">Transcription</keyword>
<evidence type="ECO:0000256" key="3">
    <source>
        <dbReference type="ARBA" id="ARBA00023125"/>
    </source>
</evidence>
<dbReference type="RefSeq" id="WP_337311991.1">
    <property type="nucleotide sequence ID" value="NZ_JAEKNS010000101.1"/>
</dbReference>
<dbReference type="Gene3D" id="1.10.10.10">
    <property type="entry name" value="Winged helix-like DNA-binding domain superfamily/Winged helix DNA-binding domain"/>
    <property type="match status" value="1"/>
</dbReference>
<evidence type="ECO:0000313" key="5">
    <source>
        <dbReference type="EMBL" id="MBJ7595150.1"/>
    </source>
</evidence>
<dbReference type="SUPFAM" id="SSF46785">
    <property type="entry name" value="Winged helix' DNA-binding domain"/>
    <property type="match status" value="1"/>
</dbReference>
<dbReference type="AlphaFoldDB" id="A0A934JY71"/>
<reference evidence="5 6" key="1">
    <citation type="submission" date="2020-10" db="EMBL/GenBank/DDBJ databases">
        <title>Ca. Dormibacterota MAGs.</title>
        <authorList>
            <person name="Montgomery K."/>
        </authorList>
    </citation>
    <scope>NUCLEOTIDE SEQUENCE [LARGE SCALE GENOMIC DNA]</scope>
    <source>
        <strain evidence="5">SC8812_S17_18</strain>
    </source>
</reference>
<sequence>MTVPVREQRIDVRSERARARDLLGPLEARIMEAAWTGHLPDPFVVRDVHILLPDLAYTTVMTTVARLATKGILSVNRSHAARAHRYRVAEAPGELIERLSRAEAGQAVARFGDAALAAFAAELDRLNPAQRERLRRLAER</sequence>
<evidence type="ECO:0000313" key="6">
    <source>
        <dbReference type="Proteomes" id="UP000606991"/>
    </source>
</evidence>
<keyword evidence="3" id="KW-0238">DNA-binding</keyword>
<dbReference type="GO" id="GO:0003677">
    <property type="term" value="F:DNA binding"/>
    <property type="evidence" value="ECO:0007669"/>
    <property type="project" value="UniProtKB-KW"/>
</dbReference>
<accession>A0A934JY71</accession>
<protein>
    <submittedName>
        <fullName evidence="5">BlaI/MecI/CopY family transcriptional regulator</fullName>
    </submittedName>
</protein>
<keyword evidence="2" id="KW-0805">Transcription regulation</keyword>
<comment type="similarity">
    <text evidence="1">Belongs to the BlaI transcriptional regulatory family.</text>
</comment>
<dbReference type="Pfam" id="PF03965">
    <property type="entry name" value="Penicillinase_R"/>
    <property type="match status" value="1"/>
</dbReference>
<evidence type="ECO:0000256" key="4">
    <source>
        <dbReference type="ARBA" id="ARBA00023163"/>
    </source>
</evidence>